<dbReference type="PANTHER" id="PTHR33751">
    <property type="entry name" value="CBB3-TYPE CYTOCHROME C OXIDASE SUBUNIT FIXP"/>
    <property type="match status" value="1"/>
</dbReference>
<protein>
    <submittedName>
        <fullName evidence="7">Cytochrome c</fullName>
    </submittedName>
</protein>
<keyword evidence="1 4" id="KW-0349">Heme</keyword>
<evidence type="ECO:0000256" key="3">
    <source>
        <dbReference type="ARBA" id="ARBA00023004"/>
    </source>
</evidence>
<dbReference type="GO" id="GO:0009055">
    <property type="term" value="F:electron transfer activity"/>
    <property type="evidence" value="ECO:0007669"/>
    <property type="project" value="InterPro"/>
</dbReference>
<dbReference type="EMBL" id="CP036262">
    <property type="protein sequence ID" value="QDS92298.1"/>
    <property type="molecule type" value="Genomic_DNA"/>
</dbReference>
<evidence type="ECO:0000256" key="2">
    <source>
        <dbReference type="ARBA" id="ARBA00022723"/>
    </source>
</evidence>
<dbReference type="InterPro" id="IPR036909">
    <property type="entry name" value="Cyt_c-like_dom_sf"/>
</dbReference>
<dbReference type="SUPFAM" id="SSF46626">
    <property type="entry name" value="Cytochrome c"/>
    <property type="match status" value="2"/>
</dbReference>
<keyword evidence="3 4" id="KW-0408">Iron</keyword>
<dbReference type="Gene3D" id="1.10.760.10">
    <property type="entry name" value="Cytochrome c-like domain"/>
    <property type="match status" value="2"/>
</dbReference>
<evidence type="ECO:0000259" key="6">
    <source>
        <dbReference type="PROSITE" id="PS51007"/>
    </source>
</evidence>
<dbReference type="GO" id="GO:0046872">
    <property type="term" value="F:metal ion binding"/>
    <property type="evidence" value="ECO:0007669"/>
    <property type="project" value="UniProtKB-KW"/>
</dbReference>
<dbReference type="KEGG" id="rml:FF011L_10400"/>
<name>A0A517MBN5_9BACT</name>
<organism evidence="7 8">
    <name type="scientific">Roseimaritima multifibrata</name>
    <dbReference type="NCBI Taxonomy" id="1930274"/>
    <lineage>
        <taxon>Bacteria</taxon>
        <taxon>Pseudomonadati</taxon>
        <taxon>Planctomycetota</taxon>
        <taxon>Planctomycetia</taxon>
        <taxon>Pirellulales</taxon>
        <taxon>Pirellulaceae</taxon>
        <taxon>Roseimaritima</taxon>
    </lineage>
</organism>
<feature type="domain" description="Cytochrome c" evidence="6">
    <location>
        <begin position="329"/>
        <end position="455"/>
    </location>
</feature>
<evidence type="ECO:0000256" key="5">
    <source>
        <dbReference type="SAM" id="MobiDB-lite"/>
    </source>
</evidence>
<gene>
    <name evidence="7" type="ORF">FF011L_10400</name>
</gene>
<proteinExistence type="predicted"/>
<dbReference type="InterPro" id="IPR009056">
    <property type="entry name" value="Cyt_c-like_dom"/>
</dbReference>
<dbReference type="InterPro" id="IPR050597">
    <property type="entry name" value="Cytochrome_c_Oxidase_Subunit"/>
</dbReference>
<dbReference type="GO" id="GO:0020037">
    <property type="term" value="F:heme binding"/>
    <property type="evidence" value="ECO:0007669"/>
    <property type="project" value="InterPro"/>
</dbReference>
<dbReference type="Pfam" id="PF00034">
    <property type="entry name" value="Cytochrom_C"/>
    <property type="match status" value="2"/>
</dbReference>
<keyword evidence="8" id="KW-1185">Reference proteome</keyword>
<feature type="compositionally biased region" description="Acidic residues" evidence="5">
    <location>
        <begin position="471"/>
        <end position="484"/>
    </location>
</feature>
<dbReference type="AlphaFoldDB" id="A0A517MBN5"/>
<dbReference type="PROSITE" id="PS51007">
    <property type="entry name" value="CYTC"/>
    <property type="match status" value="2"/>
</dbReference>
<evidence type="ECO:0000313" key="8">
    <source>
        <dbReference type="Proteomes" id="UP000320672"/>
    </source>
</evidence>
<feature type="domain" description="Cytochrome c" evidence="6">
    <location>
        <begin position="135"/>
        <end position="230"/>
    </location>
</feature>
<evidence type="ECO:0000313" key="7">
    <source>
        <dbReference type="EMBL" id="QDS92298.1"/>
    </source>
</evidence>
<keyword evidence="2 4" id="KW-0479">Metal-binding</keyword>
<evidence type="ECO:0000256" key="4">
    <source>
        <dbReference type="PROSITE-ProRule" id="PRU00433"/>
    </source>
</evidence>
<dbReference type="PANTHER" id="PTHR33751:SF1">
    <property type="entry name" value="CBB3-TYPE CYTOCHROME C OXIDASE SUBUNIT FIXP"/>
    <property type="match status" value="1"/>
</dbReference>
<dbReference type="Proteomes" id="UP000320672">
    <property type="component" value="Chromosome"/>
</dbReference>
<feature type="region of interest" description="Disordered" evidence="5">
    <location>
        <begin position="463"/>
        <end position="484"/>
    </location>
</feature>
<reference evidence="7 8" key="1">
    <citation type="submission" date="2019-02" db="EMBL/GenBank/DDBJ databases">
        <title>Deep-cultivation of Planctomycetes and their phenomic and genomic characterization uncovers novel biology.</title>
        <authorList>
            <person name="Wiegand S."/>
            <person name="Jogler M."/>
            <person name="Boedeker C."/>
            <person name="Pinto D."/>
            <person name="Vollmers J."/>
            <person name="Rivas-Marin E."/>
            <person name="Kohn T."/>
            <person name="Peeters S.H."/>
            <person name="Heuer A."/>
            <person name="Rast P."/>
            <person name="Oberbeckmann S."/>
            <person name="Bunk B."/>
            <person name="Jeske O."/>
            <person name="Meyerdierks A."/>
            <person name="Storesund J.E."/>
            <person name="Kallscheuer N."/>
            <person name="Luecker S."/>
            <person name="Lage O.M."/>
            <person name="Pohl T."/>
            <person name="Merkel B.J."/>
            <person name="Hornburger P."/>
            <person name="Mueller R.-W."/>
            <person name="Bruemmer F."/>
            <person name="Labrenz M."/>
            <person name="Spormann A.M."/>
            <person name="Op den Camp H."/>
            <person name="Overmann J."/>
            <person name="Amann R."/>
            <person name="Jetten M.S.M."/>
            <person name="Mascher T."/>
            <person name="Medema M.H."/>
            <person name="Devos D.P."/>
            <person name="Kaster A.-K."/>
            <person name="Ovreas L."/>
            <person name="Rohde M."/>
            <person name="Galperin M.Y."/>
            <person name="Jogler C."/>
        </authorList>
    </citation>
    <scope>NUCLEOTIDE SEQUENCE [LARGE SCALE GENOMIC DNA]</scope>
    <source>
        <strain evidence="7 8">FF011L</strain>
    </source>
</reference>
<accession>A0A517MBN5</accession>
<sequence>MGLISHWGDLPQHLPPGSTEKDLQFRYNDVDASSPLLFSVFPDRTMNHHFSALTVIIAALAIAGCSKEVPQGPHPFEPNLVHAYKYHVSQGLPMDQVLSDADWTVDSLLGDANEMRLNEELAASEEDLATVVDFEQLKIGQQLYIDKQCYSCHGYTGDGRGQNAGLSNPYPRDFRKGMFKFKETELNSKPTREDLAERIRNGIPGTTMVKLPAVTDEEVQALVDYVIYLSWRGELERALIDDAVLELDIEGGDRLINPSHQNSTDEEEKELFDESWDIALEYAADIGFAWLEAEDDIVEVELPTDIPVPSSGTEFLAMMQGEDAAALTASVKRGQEVFRGKIASCSKCHGNDGKGDGQTADYDAWTKDYTLAIDIKPENRDALIPLLARGALQPQNILPRNFAEGVFRGGSDPEDLYRRITVGIGGTPMPAVTFVPGEFEEPDVWHLINYVRSLGAEVAAKNEKAAAEQAVAEEEQSPESEEEK</sequence>
<evidence type="ECO:0000256" key="1">
    <source>
        <dbReference type="ARBA" id="ARBA00022617"/>
    </source>
</evidence>